<evidence type="ECO:0000313" key="7">
    <source>
        <dbReference type="EMBL" id="KKL70375.1"/>
    </source>
</evidence>
<dbReference type="InterPro" id="IPR051198">
    <property type="entry name" value="BchE-like"/>
</dbReference>
<dbReference type="InterPro" id="IPR058240">
    <property type="entry name" value="rSAM_sf"/>
</dbReference>
<dbReference type="InterPro" id="IPR007197">
    <property type="entry name" value="rSAM"/>
</dbReference>
<comment type="caution">
    <text evidence="7">The sequence shown here is derived from an EMBL/GenBank/DDBJ whole genome shotgun (WGS) entry which is preliminary data.</text>
</comment>
<accession>A0A0F9GLU1</accession>
<dbReference type="GO" id="GO:0046872">
    <property type="term" value="F:metal ion binding"/>
    <property type="evidence" value="ECO:0007669"/>
    <property type="project" value="UniProtKB-KW"/>
</dbReference>
<dbReference type="EMBL" id="LAZR01025914">
    <property type="protein sequence ID" value="KKL70375.1"/>
    <property type="molecule type" value="Genomic_DNA"/>
</dbReference>
<sequence length="289" mass="32320">MHYEGNIIRPPSEANSILLQVTVGCSHNKCDFCGTYIMERFRIKPESIVLEDIAFASKNFGRQRRLFLCDGDALIIPQGRLVNILVEIEKQLPWVTRVGVYANTKSLKMKTLKELKELRTHGLGIVYMGLETGDDITLRKICKGASASDMIQMGKKARAAGYKLSVTVLLGIAGRNRSQMHAEETGKVLSAINPEYVGALSLMLIPGTPLYREFEAGEFPILKPDELLRELRIMIAHTHLSKGLFHANHASNYLPIKARLPRDKEGVLKLIDDAIEGKVALKPEWMRAL</sequence>
<evidence type="ECO:0000259" key="6">
    <source>
        <dbReference type="PROSITE" id="PS51918"/>
    </source>
</evidence>
<dbReference type="CDD" id="cd01335">
    <property type="entry name" value="Radical_SAM"/>
    <property type="match status" value="1"/>
</dbReference>
<dbReference type="GO" id="GO:0051536">
    <property type="term" value="F:iron-sulfur cluster binding"/>
    <property type="evidence" value="ECO:0007669"/>
    <property type="project" value="UniProtKB-KW"/>
</dbReference>
<dbReference type="AlphaFoldDB" id="A0A0F9GLU1"/>
<dbReference type="SMART" id="SM00729">
    <property type="entry name" value="Elp3"/>
    <property type="match status" value="1"/>
</dbReference>
<dbReference type="SFLD" id="SFLDG01095">
    <property type="entry name" value="Uncharacterised_Radical_SAM_Su"/>
    <property type="match status" value="1"/>
</dbReference>
<name>A0A0F9GLU1_9ZZZZ</name>
<dbReference type="Gene3D" id="3.20.20.70">
    <property type="entry name" value="Aldolase class I"/>
    <property type="match status" value="1"/>
</dbReference>
<feature type="domain" description="Radical SAM core" evidence="6">
    <location>
        <begin position="9"/>
        <end position="240"/>
    </location>
</feature>
<dbReference type="GO" id="GO:0003824">
    <property type="term" value="F:catalytic activity"/>
    <property type="evidence" value="ECO:0007669"/>
    <property type="project" value="InterPro"/>
</dbReference>
<dbReference type="PANTHER" id="PTHR43409:SF4">
    <property type="entry name" value="RADICAL SAM SUPERFAMILY PROTEIN"/>
    <property type="match status" value="1"/>
</dbReference>
<keyword evidence="4" id="KW-0408">Iron</keyword>
<gene>
    <name evidence="7" type="ORF">LCGC14_2105540</name>
</gene>
<dbReference type="InterPro" id="IPR006638">
    <property type="entry name" value="Elp3/MiaA/NifB-like_rSAM"/>
</dbReference>
<keyword evidence="2" id="KW-0949">S-adenosyl-L-methionine</keyword>
<dbReference type="Pfam" id="PF04055">
    <property type="entry name" value="Radical_SAM"/>
    <property type="match status" value="1"/>
</dbReference>
<keyword evidence="5" id="KW-0411">Iron-sulfur</keyword>
<reference evidence="7" key="1">
    <citation type="journal article" date="2015" name="Nature">
        <title>Complex archaea that bridge the gap between prokaryotes and eukaryotes.</title>
        <authorList>
            <person name="Spang A."/>
            <person name="Saw J.H."/>
            <person name="Jorgensen S.L."/>
            <person name="Zaremba-Niedzwiedzka K."/>
            <person name="Martijn J."/>
            <person name="Lind A.E."/>
            <person name="van Eijk R."/>
            <person name="Schleper C."/>
            <person name="Guy L."/>
            <person name="Ettema T.J."/>
        </authorList>
    </citation>
    <scope>NUCLEOTIDE SEQUENCE</scope>
</reference>
<evidence type="ECO:0000256" key="3">
    <source>
        <dbReference type="ARBA" id="ARBA00022723"/>
    </source>
</evidence>
<evidence type="ECO:0000256" key="2">
    <source>
        <dbReference type="ARBA" id="ARBA00022691"/>
    </source>
</evidence>
<keyword evidence="3" id="KW-0479">Metal-binding</keyword>
<protein>
    <recommendedName>
        <fullName evidence="6">Radical SAM core domain-containing protein</fullName>
    </recommendedName>
</protein>
<dbReference type="PROSITE" id="PS51918">
    <property type="entry name" value="RADICAL_SAM"/>
    <property type="match status" value="1"/>
</dbReference>
<dbReference type="SUPFAM" id="SSF102114">
    <property type="entry name" value="Radical SAM enzymes"/>
    <property type="match status" value="1"/>
</dbReference>
<dbReference type="SFLD" id="SFLDG01082">
    <property type="entry name" value="B12-binding_domain_containing"/>
    <property type="match status" value="1"/>
</dbReference>
<dbReference type="SFLD" id="SFLDS00029">
    <property type="entry name" value="Radical_SAM"/>
    <property type="match status" value="1"/>
</dbReference>
<evidence type="ECO:0000256" key="4">
    <source>
        <dbReference type="ARBA" id="ARBA00023004"/>
    </source>
</evidence>
<evidence type="ECO:0000256" key="1">
    <source>
        <dbReference type="ARBA" id="ARBA00001966"/>
    </source>
</evidence>
<organism evidence="7">
    <name type="scientific">marine sediment metagenome</name>
    <dbReference type="NCBI Taxonomy" id="412755"/>
    <lineage>
        <taxon>unclassified sequences</taxon>
        <taxon>metagenomes</taxon>
        <taxon>ecological metagenomes</taxon>
    </lineage>
</organism>
<comment type="cofactor">
    <cofactor evidence="1">
        <name>[4Fe-4S] cluster</name>
        <dbReference type="ChEBI" id="CHEBI:49883"/>
    </cofactor>
</comment>
<proteinExistence type="predicted"/>
<evidence type="ECO:0000256" key="5">
    <source>
        <dbReference type="ARBA" id="ARBA00023014"/>
    </source>
</evidence>
<dbReference type="PANTHER" id="PTHR43409">
    <property type="entry name" value="ANAEROBIC MAGNESIUM-PROTOPORPHYRIN IX MONOMETHYL ESTER CYCLASE-RELATED"/>
    <property type="match status" value="1"/>
</dbReference>
<dbReference type="InterPro" id="IPR013785">
    <property type="entry name" value="Aldolase_TIM"/>
</dbReference>